<keyword evidence="2" id="KW-0067">ATP-binding</keyword>
<dbReference type="GO" id="GO:0004386">
    <property type="term" value="F:helicase activity"/>
    <property type="evidence" value="ECO:0007669"/>
    <property type="project" value="UniProtKB-KW"/>
</dbReference>
<dbReference type="EMBL" id="JAGSXH010000002">
    <property type="protein sequence ID" value="MBS2961620.1"/>
    <property type="molecule type" value="Genomic_DNA"/>
</dbReference>
<organism evidence="6 7">
    <name type="scientific">Actinocrinis puniceicyclus</name>
    <dbReference type="NCBI Taxonomy" id="977794"/>
    <lineage>
        <taxon>Bacteria</taxon>
        <taxon>Bacillati</taxon>
        <taxon>Actinomycetota</taxon>
        <taxon>Actinomycetes</taxon>
        <taxon>Catenulisporales</taxon>
        <taxon>Actinospicaceae</taxon>
        <taxon>Actinocrinis</taxon>
    </lineage>
</organism>
<accession>A0A8J7WLD3</accession>
<proteinExistence type="predicted"/>
<dbReference type="RefSeq" id="WP_211463463.1">
    <property type="nucleotide sequence ID" value="NZ_JAGSXH010000002.1"/>
</dbReference>
<dbReference type="InterPro" id="IPR038726">
    <property type="entry name" value="PDDEXK_AddAB-type"/>
</dbReference>
<evidence type="ECO:0000256" key="1">
    <source>
        <dbReference type="ARBA" id="ARBA00022763"/>
    </source>
</evidence>
<dbReference type="GO" id="GO:0006281">
    <property type="term" value="P:DNA repair"/>
    <property type="evidence" value="ECO:0007669"/>
    <property type="project" value="UniProtKB-KW"/>
</dbReference>
<dbReference type="SUPFAM" id="SSF52980">
    <property type="entry name" value="Restriction endonuclease-like"/>
    <property type="match status" value="1"/>
</dbReference>
<dbReference type="Proteomes" id="UP000677913">
    <property type="component" value="Unassembled WGS sequence"/>
</dbReference>
<evidence type="ECO:0000259" key="5">
    <source>
        <dbReference type="Pfam" id="PF12705"/>
    </source>
</evidence>
<keyword evidence="7" id="KW-1185">Reference proteome</keyword>
<keyword evidence="1" id="KW-0227">DNA damage</keyword>
<evidence type="ECO:0000256" key="3">
    <source>
        <dbReference type="ARBA" id="ARBA00023204"/>
    </source>
</evidence>
<feature type="domain" description="PD-(D/E)XK endonuclease-like" evidence="5">
    <location>
        <begin position="72"/>
        <end position="319"/>
    </location>
</feature>
<keyword evidence="3" id="KW-0234">DNA repair</keyword>
<dbReference type="Pfam" id="PF12705">
    <property type="entry name" value="PDDEXK_1"/>
    <property type="match status" value="1"/>
</dbReference>
<dbReference type="InterPro" id="IPR011335">
    <property type="entry name" value="Restrct_endonuc-II-like"/>
</dbReference>
<reference evidence="6" key="1">
    <citation type="submission" date="2021-04" db="EMBL/GenBank/DDBJ databases">
        <title>Genome based classification of Actinospica acidithermotolerans sp. nov., an actinobacterium isolated from an Indonesian hot spring.</title>
        <authorList>
            <person name="Kusuma A.B."/>
            <person name="Putra K.E."/>
            <person name="Nafisah S."/>
            <person name="Loh J."/>
            <person name="Nouioui I."/>
            <person name="Goodfellow M."/>
        </authorList>
    </citation>
    <scope>NUCLEOTIDE SEQUENCE</scope>
    <source>
        <strain evidence="6">DSM 45618</strain>
    </source>
</reference>
<gene>
    <name evidence="6" type="ORF">KGA66_01080</name>
</gene>
<sequence>MEGTVTAEDDPAAERGPAAESATAARGDAQRGGAPAAVAAEAPAVIKSPGCGGTESGTLFDVDVPVRLPSALSPSRAGDFMQCPLLYRLRVVDKSPEPPNAAAARGTLVHAVLDRLFDLPAGGRTPDEAAALLQPEWDRLLVKDPRLGQLFGAPEDLADWLATAKSLLGRYFTLEDPNRLEPARREWFVRAVVGEGDERFVLHGVVDRLDVAPNGLLRVVDYKTGKAPSAAYEAKNLFQMKFYALVLWKLRDVVPKRLQLIFLGSGDVLTYDPDEQDLRGMEQKITAVWAAIRAAAQRREWPASPSRLCDWCSFKAGCPAHGGQVPPAPVVEFTPAS</sequence>
<name>A0A8J7WLD3_9ACTN</name>
<keyword evidence="2" id="KW-0347">Helicase</keyword>
<evidence type="ECO:0000256" key="4">
    <source>
        <dbReference type="SAM" id="MobiDB-lite"/>
    </source>
</evidence>
<dbReference type="AlphaFoldDB" id="A0A8J7WLD3"/>
<keyword evidence="2" id="KW-0547">Nucleotide-binding</keyword>
<evidence type="ECO:0000313" key="7">
    <source>
        <dbReference type="Proteomes" id="UP000677913"/>
    </source>
</evidence>
<dbReference type="InterPro" id="IPR011604">
    <property type="entry name" value="PDDEXK-like_dom_sf"/>
</dbReference>
<keyword evidence="2" id="KW-0378">Hydrolase</keyword>
<dbReference type="Gene3D" id="3.90.320.10">
    <property type="match status" value="1"/>
</dbReference>
<evidence type="ECO:0000256" key="2">
    <source>
        <dbReference type="ARBA" id="ARBA00022806"/>
    </source>
</evidence>
<feature type="region of interest" description="Disordered" evidence="4">
    <location>
        <begin position="1"/>
        <end position="37"/>
    </location>
</feature>
<protein>
    <submittedName>
        <fullName evidence="6">PD-(D/E)XK nuclease family protein</fullName>
    </submittedName>
</protein>
<evidence type="ECO:0000313" key="6">
    <source>
        <dbReference type="EMBL" id="MBS2961620.1"/>
    </source>
</evidence>
<comment type="caution">
    <text evidence="6">The sequence shown here is derived from an EMBL/GenBank/DDBJ whole genome shotgun (WGS) entry which is preliminary data.</text>
</comment>